<organism evidence="2 3">
    <name type="scientific">Methyloceanibacter superfactus</name>
    <dbReference type="NCBI Taxonomy" id="1774969"/>
    <lineage>
        <taxon>Bacteria</taxon>
        <taxon>Pseudomonadati</taxon>
        <taxon>Pseudomonadota</taxon>
        <taxon>Alphaproteobacteria</taxon>
        <taxon>Hyphomicrobiales</taxon>
        <taxon>Hyphomicrobiaceae</taxon>
        <taxon>Methyloceanibacter</taxon>
    </lineage>
</organism>
<dbReference type="AlphaFoldDB" id="A0A1E3VUM7"/>
<reference evidence="2 3" key="1">
    <citation type="journal article" date="2016" name="Environ. Microbiol.">
        <title>New Methyloceanibacter diversity from North Sea sediments includes methanotroph containing solely the soluble methane monooxygenase.</title>
        <authorList>
            <person name="Vekeman B."/>
            <person name="Kerckhof F.M."/>
            <person name="Cremers G."/>
            <person name="de Vos P."/>
            <person name="Vandamme P."/>
            <person name="Boon N."/>
            <person name="Op den Camp H.J."/>
            <person name="Heylen K."/>
        </authorList>
    </citation>
    <scope>NUCLEOTIDE SEQUENCE [LARGE SCALE GENOMIC DNA]</scope>
    <source>
        <strain evidence="2 3">R-67175</strain>
    </source>
</reference>
<feature type="region of interest" description="Disordered" evidence="1">
    <location>
        <begin position="150"/>
        <end position="185"/>
    </location>
</feature>
<evidence type="ECO:0000256" key="1">
    <source>
        <dbReference type="SAM" id="MobiDB-lite"/>
    </source>
</evidence>
<dbReference type="STRING" id="1774969.AUC69_12640"/>
<dbReference type="EMBL" id="LPWF01000027">
    <property type="protein sequence ID" value="ODR96981.1"/>
    <property type="molecule type" value="Genomic_DNA"/>
</dbReference>
<proteinExistence type="predicted"/>
<dbReference type="Proteomes" id="UP000094472">
    <property type="component" value="Unassembled WGS sequence"/>
</dbReference>
<feature type="region of interest" description="Disordered" evidence="1">
    <location>
        <begin position="26"/>
        <end position="125"/>
    </location>
</feature>
<comment type="caution">
    <text evidence="2">The sequence shown here is derived from an EMBL/GenBank/DDBJ whole genome shotgun (WGS) entry which is preliminary data.</text>
</comment>
<evidence type="ECO:0000313" key="2">
    <source>
        <dbReference type="EMBL" id="ODR96981.1"/>
    </source>
</evidence>
<accession>A0A1E3VUM7</accession>
<sequence length="197" mass="19950">MVLGVAVLVFFPGGNEGQPVAVLQVDPAPAPPPAASAPQAGAGNFDLPPGFAVTGPASVPSAPRQPAAPQLAPPGQGTTMVPVGPPAMGVPGPGGSLPQPTDRFGEASSPDAPKTAEADAAGTKSDLPQVAAADLTAGIDNTGSIPLPTVRAGDWWRSPNTDRCPRSPPTVAAPPKSTRARRAMRKRQAVRRVWLCW</sequence>
<protein>
    <submittedName>
        <fullName evidence="2">Uncharacterized protein</fullName>
    </submittedName>
</protein>
<evidence type="ECO:0000313" key="3">
    <source>
        <dbReference type="Proteomes" id="UP000094472"/>
    </source>
</evidence>
<feature type="compositionally biased region" description="Low complexity" evidence="1">
    <location>
        <begin position="56"/>
        <end position="90"/>
    </location>
</feature>
<name>A0A1E3VUM7_9HYPH</name>
<gene>
    <name evidence="2" type="ORF">AUC69_12640</name>
</gene>
<keyword evidence="3" id="KW-1185">Reference proteome</keyword>